<dbReference type="SMART" id="SM00388">
    <property type="entry name" value="HisKA"/>
    <property type="match status" value="1"/>
</dbReference>
<evidence type="ECO:0000256" key="2">
    <source>
        <dbReference type="ARBA" id="ARBA00012438"/>
    </source>
</evidence>
<dbReference type="InterPro" id="IPR003661">
    <property type="entry name" value="HisK_dim/P_dom"/>
</dbReference>
<dbReference type="EMBL" id="PJCH01000016">
    <property type="protein sequence ID" value="PQA85808.1"/>
    <property type="molecule type" value="Genomic_DNA"/>
</dbReference>
<dbReference type="InterPro" id="IPR036097">
    <property type="entry name" value="HisK_dim/P_sf"/>
</dbReference>
<dbReference type="Gene3D" id="1.10.287.130">
    <property type="match status" value="1"/>
</dbReference>
<evidence type="ECO:0000256" key="3">
    <source>
        <dbReference type="ARBA" id="ARBA00022553"/>
    </source>
</evidence>
<dbReference type="SUPFAM" id="SSF55874">
    <property type="entry name" value="ATPase domain of HSP90 chaperone/DNA topoisomerase II/histidine kinase"/>
    <property type="match status" value="1"/>
</dbReference>
<proteinExistence type="predicted"/>
<dbReference type="PANTHER" id="PTHR43047">
    <property type="entry name" value="TWO-COMPONENT HISTIDINE PROTEIN KINASE"/>
    <property type="match status" value="1"/>
</dbReference>
<dbReference type="CDD" id="cd00130">
    <property type="entry name" value="PAS"/>
    <property type="match status" value="1"/>
</dbReference>
<keyword evidence="4" id="KW-0808">Transferase</keyword>
<dbReference type="PRINTS" id="PR00344">
    <property type="entry name" value="BCTRLSENSOR"/>
</dbReference>
<evidence type="ECO:0000256" key="1">
    <source>
        <dbReference type="ARBA" id="ARBA00000085"/>
    </source>
</evidence>
<dbReference type="Gene3D" id="3.30.565.10">
    <property type="entry name" value="Histidine kinase-like ATPase, C-terminal domain"/>
    <property type="match status" value="1"/>
</dbReference>
<feature type="domain" description="Histidine kinase" evidence="7">
    <location>
        <begin position="150"/>
        <end position="369"/>
    </location>
</feature>
<evidence type="ECO:0000256" key="4">
    <source>
        <dbReference type="ARBA" id="ARBA00022679"/>
    </source>
</evidence>
<dbReference type="InterPro" id="IPR005467">
    <property type="entry name" value="His_kinase_dom"/>
</dbReference>
<evidence type="ECO:0000256" key="5">
    <source>
        <dbReference type="ARBA" id="ARBA00022777"/>
    </source>
</evidence>
<dbReference type="RefSeq" id="WP_104831860.1">
    <property type="nucleotide sequence ID" value="NZ_PJCH01000016.1"/>
</dbReference>
<protein>
    <recommendedName>
        <fullName evidence="2">histidine kinase</fullName>
        <ecNumber evidence="2">2.7.13.3</ecNumber>
    </recommendedName>
</protein>
<reference evidence="8 9" key="1">
    <citation type="submission" date="2017-12" db="EMBL/GenBank/DDBJ databases">
        <authorList>
            <person name="Hurst M.R.H."/>
        </authorList>
    </citation>
    <scope>NUCLEOTIDE SEQUENCE [LARGE SCALE GENOMIC DNA]</scope>
    <source>
        <strain evidence="8 9">SY-3-19</strain>
    </source>
</reference>
<evidence type="ECO:0000313" key="9">
    <source>
        <dbReference type="Proteomes" id="UP000239504"/>
    </source>
</evidence>
<keyword evidence="9" id="KW-1185">Reference proteome</keyword>
<dbReference type="Proteomes" id="UP000239504">
    <property type="component" value="Unassembled WGS sequence"/>
</dbReference>
<sequence length="425" mass="43865">MGFRLASLLGLQPRGPQWRSGAGDPVLALSADGTVRSASPGAEALIGAEGGLSARALADFIAREDRAGLKDALARAGAAEKGGPAERVCVRLLRPGQPPLFAEISLARRGAGLTALIRDRGAELAAARADRMAPAEDASSKGVSPELLADLSHELKTPLNAILGFADAMEQETFGPLGNEKYREYAGHIRSSGGHLADLIAAILDRAKLDAGRYQLAPALAEPGPLAKACAEMIRGEAEKAGLTLRVEIAEGLPETMLDARAVKQILINLLSNAVKFTEAGEVGLKVFEKDGVLVFRVSDTGVGMSQMALARLGERFTGLHKSGVRGAPGSGLGLSLAFSLAKLHGGALELSSAPGEGAVATLSLPVRKSLADMAGEGLSVGGDIQSQLDRVAQFRRERAALAEKEAGDDALPGQETGKNGRSAA</sequence>
<dbReference type="EC" id="2.7.13.3" evidence="2"/>
<dbReference type="CDD" id="cd00082">
    <property type="entry name" value="HisKA"/>
    <property type="match status" value="1"/>
</dbReference>
<dbReference type="Pfam" id="PF02518">
    <property type="entry name" value="HATPase_c"/>
    <property type="match status" value="1"/>
</dbReference>
<dbReference type="GO" id="GO:0005886">
    <property type="term" value="C:plasma membrane"/>
    <property type="evidence" value="ECO:0007669"/>
    <property type="project" value="TreeGrafter"/>
</dbReference>
<dbReference type="InterPro" id="IPR036890">
    <property type="entry name" value="HATPase_C_sf"/>
</dbReference>
<dbReference type="SMART" id="SM00387">
    <property type="entry name" value="HATPase_c"/>
    <property type="match status" value="1"/>
</dbReference>
<dbReference type="OrthoDB" id="9801651at2"/>
<evidence type="ECO:0000313" key="8">
    <source>
        <dbReference type="EMBL" id="PQA85808.1"/>
    </source>
</evidence>
<accession>A0A2S7K051</accession>
<dbReference type="GO" id="GO:0000155">
    <property type="term" value="F:phosphorelay sensor kinase activity"/>
    <property type="evidence" value="ECO:0007669"/>
    <property type="project" value="InterPro"/>
</dbReference>
<dbReference type="AlphaFoldDB" id="A0A2S7K051"/>
<dbReference type="InterPro" id="IPR004358">
    <property type="entry name" value="Sig_transdc_His_kin-like_C"/>
</dbReference>
<dbReference type="PROSITE" id="PS50109">
    <property type="entry name" value="HIS_KIN"/>
    <property type="match status" value="1"/>
</dbReference>
<evidence type="ECO:0000259" key="7">
    <source>
        <dbReference type="PROSITE" id="PS50109"/>
    </source>
</evidence>
<dbReference type="GO" id="GO:0009927">
    <property type="term" value="F:histidine phosphotransfer kinase activity"/>
    <property type="evidence" value="ECO:0007669"/>
    <property type="project" value="TreeGrafter"/>
</dbReference>
<dbReference type="Pfam" id="PF00512">
    <property type="entry name" value="HisKA"/>
    <property type="match status" value="1"/>
</dbReference>
<name>A0A2S7K051_9PROT</name>
<keyword evidence="5" id="KW-0418">Kinase</keyword>
<organism evidence="8 9">
    <name type="scientific">Hyphococcus luteus</name>
    <dbReference type="NCBI Taxonomy" id="2058213"/>
    <lineage>
        <taxon>Bacteria</taxon>
        <taxon>Pseudomonadati</taxon>
        <taxon>Pseudomonadota</taxon>
        <taxon>Alphaproteobacteria</taxon>
        <taxon>Parvularculales</taxon>
        <taxon>Parvularculaceae</taxon>
        <taxon>Hyphococcus</taxon>
    </lineage>
</organism>
<comment type="caution">
    <text evidence="8">The sequence shown here is derived from an EMBL/GenBank/DDBJ whole genome shotgun (WGS) entry which is preliminary data.</text>
</comment>
<feature type="region of interest" description="Disordered" evidence="6">
    <location>
        <begin position="403"/>
        <end position="425"/>
    </location>
</feature>
<dbReference type="InterPro" id="IPR003594">
    <property type="entry name" value="HATPase_dom"/>
</dbReference>
<dbReference type="InterPro" id="IPR000014">
    <property type="entry name" value="PAS"/>
</dbReference>
<comment type="catalytic activity">
    <reaction evidence="1">
        <text>ATP + protein L-histidine = ADP + protein N-phospho-L-histidine.</text>
        <dbReference type="EC" id="2.7.13.3"/>
    </reaction>
</comment>
<keyword evidence="3" id="KW-0597">Phosphoprotein</keyword>
<gene>
    <name evidence="8" type="ORF">CW354_19880</name>
</gene>
<dbReference type="SUPFAM" id="SSF47384">
    <property type="entry name" value="Homodimeric domain of signal transducing histidine kinase"/>
    <property type="match status" value="1"/>
</dbReference>
<dbReference type="PANTHER" id="PTHR43047:SF72">
    <property type="entry name" value="OSMOSENSING HISTIDINE PROTEIN KINASE SLN1"/>
    <property type="match status" value="1"/>
</dbReference>
<evidence type="ECO:0000256" key="6">
    <source>
        <dbReference type="SAM" id="MobiDB-lite"/>
    </source>
</evidence>